<protein>
    <submittedName>
        <fullName evidence="1">UV-B-induced protein, chloroplastic-like</fullName>
    </submittedName>
</protein>
<dbReference type="PANTHER" id="PTHR31808">
    <property type="entry name" value="EXPRESSED PROTEIN"/>
    <property type="match status" value="1"/>
</dbReference>
<evidence type="ECO:0000313" key="2">
    <source>
        <dbReference type="Proteomes" id="UP001140949"/>
    </source>
</evidence>
<name>A0AAX6DQQ4_IRIPA</name>
<gene>
    <name evidence="1" type="ORF">M6B38_233590</name>
</gene>
<dbReference type="EMBL" id="JANAVB010042617">
    <property type="protein sequence ID" value="KAJ6794019.1"/>
    <property type="molecule type" value="Genomic_DNA"/>
</dbReference>
<dbReference type="Proteomes" id="UP001140949">
    <property type="component" value="Unassembled WGS sequence"/>
</dbReference>
<accession>A0AAX6DQQ4</accession>
<evidence type="ECO:0000313" key="1">
    <source>
        <dbReference type="EMBL" id="KAJ6794019.1"/>
    </source>
</evidence>
<dbReference type="InterPro" id="IPR038925">
    <property type="entry name" value="At3g17800-like"/>
</dbReference>
<sequence>MNMKVCSLKSGVVAVFPSSSSSSLRFLSPSLNLRSSNSFTKLKIRAEIPIIPKFVKAYSPCNRPPPPPPPPPQAMAPLQLKSPSGKLLLHTLTAHPHLLPSTIDQQLDRLEADAAAADRHDNLEEILYCIIVHKFTENSIRMITMIPTCQLDYQEEDRHKLEAAHTDDAMDMIEGHLTFVQDKFGAHPGKLRLGKLYSASVKFGYYLKRVDERFQLEKKMDTLPTVHVGDVESAILYDCDDEEDDLDNLSYGLRAYIRGLDEETLRRFATVRSEEAMSLIGKHEKALFGDSAMSALASGIGSSGLAMLVLEAVAFGSFLWEAECYIESKCKFFTC</sequence>
<reference evidence="1" key="1">
    <citation type="journal article" date="2023" name="GigaByte">
        <title>Genome assembly of the bearded iris, Iris pallida Lam.</title>
        <authorList>
            <person name="Bruccoleri R.E."/>
            <person name="Oakeley E.J."/>
            <person name="Faust A.M.E."/>
            <person name="Altorfer M."/>
            <person name="Dessus-Babus S."/>
            <person name="Burckhardt D."/>
            <person name="Oertli M."/>
            <person name="Naumann U."/>
            <person name="Petersen F."/>
            <person name="Wong J."/>
        </authorList>
    </citation>
    <scope>NUCLEOTIDE SEQUENCE</scope>
    <source>
        <strain evidence="1">GSM-AAB239-AS_SAM_17_03QT</strain>
    </source>
</reference>
<reference evidence="1" key="2">
    <citation type="submission" date="2023-04" db="EMBL/GenBank/DDBJ databases">
        <authorList>
            <person name="Bruccoleri R.E."/>
            <person name="Oakeley E.J."/>
            <person name="Faust A.-M."/>
            <person name="Dessus-Babus S."/>
            <person name="Altorfer M."/>
            <person name="Burckhardt D."/>
            <person name="Oertli M."/>
            <person name="Naumann U."/>
            <person name="Petersen F."/>
            <person name="Wong J."/>
        </authorList>
    </citation>
    <scope>NUCLEOTIDE SEQUENCE</scope>
    <source>
        <strain evidence="1">GSM-AAB239-AS_SAM_17_03QT</strain>
        <tissue evidence="1">Leaf</tissue>
    </source>
</reference>
<dbReference type="PANTHER" id="PTHR31808:SF2">
    <property type="entry name" value="OS04G0596300 PROTEIN"/>
    <property type="match status" value="1"/>
</dbReference>
<dbReference type="Pfam" id="PF05542">
    <property type="entry name" value="DUF760"/>
    <property type="match status" value="1"/>
</dbReference>
<dbReference type="AlphaFoldDB" id="A0AAX6DQQ4"/>
<organism evidence="1 2">
    <name type="scientific">Iris pallida</name>
    <name type="common">Sweet iris</name>
    <dbReference type="NCBI Taxonomy" id="29817"/>
    <lineage>
        <taxon>Eukaryota</taxon>
        <taxon>Viridiplantae</taxon>
        <taxon>Streptophyta</taxon>
        <taxon>Embryophyta</taxon>
        <taxon>Tracheophyta</taxon>
        <taxon>Spermatophyta</taxon>
        <taxon>Magnoliopsida</taxon>
        <taxon>Liliopsida</taxon>
        <taxon>Asparagales</taxon>
        <taxon>Iridaceae</taxon>
        <taxon>Iridoideae</taxon>
        <taxon>Irideae</taxon>
        <taxon>Iris</taxon>
    </lineage>
</organism>
<comment type="caution">
    <text evidence="1">The sequence shown here is derived from an EMBL/GenBank/DDBJ whole genome shotgun (WGS) entry which is preliminary data.</text>
</comment>
<dbReference type="InterPro" id="IPR008479">
    <property type="entry name" value="DUF760"/>
</dbReference>
<keyword evidence="2" id="KW-1185">Reference proteome</keyword>
<proteinExistence type="predicted"/>